<dbReference type="InterPro" id="IPR017907">
    <property type="entry name" value="Znf_RING_CS"/>
</dbReference>
<dbReference type="GO" id="GO:0061575">
    <property type="term" value="F:cyclin-dependent protein serine/threonine kinase activator activity"/>
    <property type="evidence" value="ECO:0007669"/>
    <property type="project" value="InterPro"/>
</dbReference>
<dbReference type="InterPro" id="IPR004575">
    <property type="entry name" value="MAT1/Tfb3"/>
</dbReference>
<evidence type="ECO:0000313" key="13">
    <source>
        <dbReference type="Proteomes" id="UP001365542"/>
    </source>
</evidence>
<evidence type="ECO:0000256" key="4">
    <source>
        <dbReference type="ARBA" id="ARBA00022771"/>
    </source>
</evidence>
<proteinExistence type="predicted"/>
<feature type="coiled-coil region" evidence="10">
    <location>
        <begin position="182"/>
        <end position="252"/>
    </location>
</feature>
<dbReference type="InterPro" id="IPR001841">
    <property type="entry name" value="Znf_RING"/>
</dbReference>
<dbReference type="GO" id="GO:0006289">
    <property type="term" value="P:nucleotide-excision repair"/>
    <property type="evidence" value="ECO:0007669"/>
    <property type="project" value="InterPro"/>
</dbReference>
<evidence type="ECO:0000256" key="2">
    <source>
        <dbReference type="ARBA" id="ARBA00022257"/>
    </source>
</evidence>
<dbReference type="EMBL" id="JAVHJO010000007">
    <property type="protein sequence ID" value="KAK6538670.1"/>
    <property type="molecule type" value="Genomic_DNA"/>
</dbReference>
<dbReference type="GO" id="GO:0008270">
    <property type="term" value="F:zinc ion binding"/>
    <property type="evidence" value="ECO:0007669"/>
    <property type="project" value="UniProtKB-KW"/>
</dbReference>
<evidence type="ECO:0000256" key="6">
    <source>
        <dbReference type="ARBA" id="ARBA00023242"/>
    </source>
</evidence>
<dbReference type="GO" id="GO:0070985">
    <property type="term" value="C:transcription factor TFIIK complex"/>
    <property type="evidence" value="ECO:0007669"/>
    <property type="project" value="UniProtKB-ARBA"/>
</dbReference>
<keyword evidence="5" id="KW-0862">Zinc</keyword>
<dbReference type="FunFam" id="3.30.40.10:FF:000037">
    <property type="entry name" value="Cdk-activating kinase assembly factor MAT1, centre"/>
    <property type="match status" value="1"/>
</dbReference>
<dbReference type="Pfam" id="PF06391">
    <property type="entry name" value="MAT1"/>
    <property type="match status" value="1"/>
</dbReference>
<sequence length="405" mass="46526">MPSLATSTAAAIARARENAINRGSGDADEICPVCKSSRYLNPNMRFLVNPECYHKMCESCVDRLFSQGPSQCPVVGCDKILRKQKFRKQTFEDIQVEREVDVRKRIAKTFNKRQEDFPSLKEFNDYLEEVETVTFNLINSVDLSSTEAKITAFEQSNKSSILQNAAKAAQEAQFVQAQRDFEREQHRRARELEAEIEAEEKKDKLEHKANLLRALEADNPDAEVAKVNKLARKKSSMRRENQERRARELEAARNAPAFQFISNLNKAPSDEPQKPYDPVDGYDETNKYFVYREKYDNPYVHNRVTSPSLMPYANLAALDGWMVRLMIKPCSPVDIWYNNIANVPYSKHFLALAASSKILLRQKTPLARHHLIRPCQMLSLYDLIASWSSIYSLACLFSELHCDML</sequence>
<dbReference type="PANTHER" id="PTHR12683:SF13">
    <property type="entry name" value="CDK-ACTIVATING KINASE ASSEMBLY FACTOR MAT1"/>
    <property type="match status" value="1"/>
</dbReference>
<protein>
    <recommendedName>
        <fullName evidence="2">RNA polymerase II transcription factor B subunit 3</fullName>
    </recommendedName>
    <alternativeName>
        <fullName evidence="8">RNA polymerase II transcription factor B 38 kDa subunit</fullName>
    </alternativeName>
    <alternativeName>
        <fullName evidence="7">RNA polymerase II transcription factor B p38 subunit</fullName>
    </alternativeName>
</protein>
<evidence type="ECO:0000256" key="9">
    <source>
        <dbReference type="PROSITE-ProRule" id="PRU00175"/>
    </source>
</evidence>
<organism evidence="12 13">
    <name type="scientific">Orbilia ellipsospora</name>
    <dbReference type="NCBI Taxonomy" id="2528407"/>
    <lineage>
        <taxon>Eukaryota</taxon>
        <taxon>Fungi</taxon>
        <taxon>Dikarya</taxon>
        <taxon>Ascomycota</taxon>
        <taxon>Pezizomycotina</taxon>
        <taxon>Orbiliomycetes</taxon>
        <taxon>Orbiliales</taxon>
        <taxon>Orbiliaceae</taxon>
        <taxon>Orbilia</taxon>
    </lineage>
</organism>
<dbReference type="PANTHER" id="PTHR12683">
    <property type="entry name" value="CDK-ACTIVATING KINASE ASSEMBLY FACTOR MAT1"/>
    <property type="match status" value="1"/>
</dbReference>
<dbReference type="SUPFAM" id="SSF57850">
    <property type="entry name" value="RING/U-box"/>
    <property type="match status" value="1"/>
</dbReference>
<evidence type="ECO:0000256" key="7">
    <source>
        <dbReference type="ARBA" id="ARBA00029873"/>
    </source>
</evidence>
<dbReference type="CDD" id="cd16573">
    <property type="entry name" value="RING-HC_TFB3-like"/>
    <property type="match status" value="1"/>
</dbReference>
<dbReference type="AlphaFoldDB" id="A0AAV9X9B7"/>
<gene>
    <name evidence="12" type="primary">TFB3_1</name>
    <name evidence="12" type="ORF">TWF694_010246</name>
</gene>
<feature type="domain" description="RING-type" evidence="11">
    <location>
        <begin position="31"/>
        <end position="74"/>
    </location>
</feature>
<evidence type="ECO:0000313" key="12">
    <source>
        <dbReference type="EMBL" id="KAK6538670.1"/>
    </source>
</evidence>
<dbReference type="PROSITE" id="PS00518">
    <property type="entry name" value="ZF_RING_1"/>
    <property type="match status" value="1"/>
</dbReference>
<dbReference type="GO" id="GO:0006357">
    <property type="term" value="P:regulation of transcription by RNA polymerase II"/>
    <property type="evidence" value="ECO:0007669"/>
    <property type="project" value="TreeGrafter"/>
</dbReference>
<evidence type="ECO:0000256" key="8">
    <source>
        <dbReference type="ARBA" id="ARBA00033277"/>
    </source>
</evidence>
<dbReference type="InterPro" id="IPR013083">
    <property type="entry name" value="Znf_RING/FYVE/PHD"/>
</dbReference>
<keyword evidence="3" id="KW-0479">Metal-binding</keyword>
<evidence type="ECO:0000256" key="1">
    <source>
        <dbReference type="ARBA" id="ARBA00004123"/>
    </source>
</evidence>
<dbReference type="InterPro" id="IPR015877">
    <property type="entry name" value="MAT1_centre"/>
</dbReference>
<accession>A0AAV9X9B7</accession>
<name>A0AAV9X9B7_9PEZI</name>
<evidence type="ECO:0000256" key="3">
    <source>
        <dbReference type="ARBA" id="ARBA00022723"/>
    </source>
</evidence>
<dbReference type="SMART" id="SM00184">
    <property type="entry name" value="RING"/>
    <property type="match status" value="1"/>
</dbReference>
<keyword evidence="13" id="KW-1185">Reference proteome</keyword>
<dbReference type="Pfam" id="PF17121">
    <property type="entry name" value="zf-C3HC4_5"/>
    <property type="match status" value="1"/>
</dbReference>
<dbReference type="PROSITE" id="PS50089">
    <property type="entry name" value="ZF_RING_2"/>
    <property type="match status" value="1"/>
</dbReference>
<keyword evidence="4 9" id="KW-0863">Zinc-finger</keyword>
<dbReference type="Proteomes" id="UP001365542">
    <property type="component" value="Unassembled WGS sequence"/>
</dbReference>
<evidence type="ECO:0000256" key="10">
    <source>
        <dbReference type="SAM" id="Coils"/>
    </source>
</evidence>
<comment type="caution">
    <text evidence="12">The sequence shown here is derived from an EMBL/GenBank/DDBJ whole genome shotgun (WGS) entry which is preliminary data.</text>
</comment>
<evidence type="ECO:0000259" key="11">
    <source>
        <dbReference type="PROSITE" id="PS50089"/>
    </source>
</evidence>
<dbReference type="NCBIfam" id="TIGR00570">
    <property type="entry name" value="cdk7"/>
    <property type="match status" value="1"/>
</dbReference>
<keyword evidence="6" id="KW-0539">Nucleus</keyword>
<comment type="subcellular location">
    <subcellularLocation>
        <location evidence="1">Nucleus</location>
    </subcellularLocation>
</comment>
<reference evidence="12 13" key="1">
    <citation type="submission" date="2019-10" db="EMBL/GenBank/DDBJ databases">
        <authorList>
            <person name="Palmer J.M."/>
        </authorList>
    </citation>
    <scope>NUCLEOTIDE SEQUENCE [LARGE SCALE GENOMIC DNA]</scope>
    <source>
        <strain evidence="12 13">TWF694</strain>
    </source>
</reference>
<dbReference type="Gene3D" id="3.30.40.10">
    <property type="entry name" value="Zinc/RING finger domain, C3HC4 (zinc finger)"/>
    <property type="match status" value="1"/>
</dbReference>
<keyword evidence="10" id="KW-0175">Coiled coil</keyword>
<evidence type="ECO:0000256" key="5">
    <source>
        <dbReference type="ARBA" id="ARBA00022833"/>
    </source>
</evidence>